<organism evidence="2 3">
    <name type="scientific">Microbispora hainanensis</name>
    <dbReference type="NCBI Taxonomy" id="568844"/>
    <lineage>
        <taxon>Bacteria</taxon>
        <taxon>Bacillati</taxon>
        <taxon>Actinomycetota</taxon>
        <taxon>Actinomycetes</taxon>
        <taxon>Streptosporangiales</taxon>
        <taxon>Streptosporangiaceae</taxon>
        <taxon>Microbispora</taxon>
    </lineage>
</organism>
<feature type="compositionally biased region" description="Basic residues" evidence="1">
    <location>
        <begin position="73"/>
        <end position="85"/>
    </location>
</feature>
<protein>
    <submittedName>
        <fullName evidence="2">Uncharacterized protein</fullName>
    </submittedName>
</protein>
<feature type="region of interest" description="Disordered" evidence="1">
    <location>
        <begin position="48"/>
        <end position="96"/>
    </location>
</feature>
<evidence type="ECO:0000256" key="1">
    <source>
        <dbReference type="SAM" id="MobiDB-lite"/>
    </source>
</evidence>
<proteinExistence type="predicted"/>
<evidence type="ECO:0000313" key="2">
    <source>
        <dbReference type="EMBL" id="WUP76827.1"/>
    </source>
</evidence>
<dbReference type="Proteomes" id="UP001432011">
    <property type="component" value="Chromosome"/>
</dbReference>
<reference evidence="2" key="1">
    <citation type="submission" date="2022-10" db="EMBL/GenBank/DDBJ databases">
        <title>The complete genomes of actinobacterial strains from the NBC collection.</title>
        <authorList>
            <person name="Joergensen T.S."/>
            <person name="Alvarez Arevalo M."/>
            <person name="Sterndorff E.B."/>
            <person name="Faurdal D."/>
            <person name="Vuksanovic O."/>
            <person name="Mourched A.-S."/>
            <person name="Charusanti P."/>
            <person name="Shaw S."/>
            <person name="Blin K."/>
            <person name="Weber T."/>
        </authorList>
    </citation>
    <scope>NUCLEOTIDE SEQUENCE</scope>
    <source>
        <strain evidence="2">NBC_00254</strain>
    </source>
</reference>
<dbReference type="RefSeq" id="WP_328710033.1">
    <property type="nucleotide sequence ID" value="NZ_CP108085.1"/>
</dbReference>
<dbReference type="EMBL" id="CP108085">
    <property type="protein sequence ID" value="WUP76827.1"/>
    <property type="molecule type" value="Genomic_DNA"/>
</dbReference>
<sequence>MGKVSHAGARDVPRISAYVPADSCAEVTVPLDHRRPPGRTITITISRLPATDPARRRGVLLTTGGGPGGPGVPHHRHAPARRRRLLTPPAPAVLGK</sequence>
<name>A0ABZ1SWD5_9ACTN</name>
<keyword evidence="3" id="KW-1185">Reference proteome</keyword>
<accession>A0ABZ1SWD5</accession>
<gene>
    <name evidence="2" type="ORF">OG913_07370</name>
</gene>
<evidence type="ECO:0000313" key="3">
    <source>
        <dbReference type="Proteomes" id="UP001432011"/>
    </source>
</evidence>